<feature type="transmembrane region" description="Helical" evidence="7">
    <location>
        <begin position="132"/>
        <end position="151"/>
    </location>
</feature>
<dbReference type="Proteomes" id="UP000248555">
    <property type="component" value="Unassembled WGS sequence"/>
</dbReference>
<dbReference type="PROSITE" id="PS50928">
    <property type="entry name" value="ABC_TM1"/>
    <property type="match status" value="1"/>
</dbReference>
<dbReference type="SUPFAM" id="SSF161098">
    <property type="entry name" value="MetI-like"/>
    <property type="match status" value="1"/>
</dbReference>
<evidence type="ECO:0000313" key="9">
    <source>
        <dbReference type="EMBL" id="RAK18719.1"/>
    </source>
</evidence>
<dbReference type="CDD" id="cd06261">
    <property type="entry name" value="TM_PBP2"/>
    <property type="match status" value="1"/>
</dbReference>
<evidence type="ECO:0000256" key="6">
    <source>
        <dbReference type="ARBA" id="ARBA00023136"/>
    </source>
</evidence>
<accession>A0A327YKB3</accession>
<name>A0A327YKB3_9BACL</name>
<organism evidence="9 10">
    <name type="scientific">Paranoxybacillus vitaminiphilus</name>
    <dbReference type="NCBI Taxonomy" id="581036"/>
    <lineage>
        <taxon>Bacteria</taxon>
        <taxon>Bacillati</taxon>
        <taxon>Bacillota</taxon>
        <taxon>Bacilli</taxon>
        <taxon>Bacillales</taxon>
        <taxon>Anoxybacillaceae</taxon>
        <taxon>Paranoxybacillus</taxon>
    </lineage>
</organism>
<evidence type="ECO:0000256" key="1">
    <source>
        <dbReference type="ARBA" id="ARBA00004651"/>
    </source>
</evidence>
<dbReference type="InterPro" id="IPR035906">
    <property type="entry name" value="MetI-like_sf"/>
</dbReference>
<feature type="transmembrane region" description="Helical" evidence="7">
    <location>
        <begin position="228"/>
        <end position="250"/>
    </location>
</feature>
<evidence type="ECO:0000256" key="7">
    <source>
        <dbReference type="RuleBase" id="RU363032"/>
    </source>
</evidence>
<keyword evidence="2 7" id="KW-0813">Transport</keyword>
<feature type="domain" description="ABC transmembrane type-1" evidence="8">
    <location>
        <begin position="66"/>
        <end position="246"/>
    </location>
</feature>
<comment type="similarity">
    <text evidence="7">Belongs to the binding-protein-dependent transport system permease family.</text>
</comment>
<evidence type="ECO:0000313" key="10">
    <source>
        <dbReference type="Proteomes" id="UP000248555"/>
    </source>
</evidence>
<sequence>MKSFGNIVNAVKRWSSMMMPSFVILAILVLWELSVYVTGIEKWILPAPTDIFQSLINSSDLLVIHSLQTLKETLLGLLLAVIIGIILATLIDVSKWFRKALYPLLVISQTIPIIAVAPLIMIWFGFGILPKVIVVALVCFFPIAINLADGYRTVDITMIRLLETMGATKWQIFKMVKLPGAMPFFFSGLRIAGTYSVMGAVIGEWLGASQGLGILLTRSSQSFLTDRVFATIIVIVFMSLAVFAIVEALARVTMRWHYQQKNKD</sequence>
<feature type="transmembrane region" description="Helical" evidence="7">
    <location>
        <begin position="74"/>
        <end position="93"/>
    </location>
</feature>
<dbReference type="GO" id="GO:0055085">
    <property type="term" value="P:transmembrane transport"/>
    <property type="evidence" value="ECO:0007669"/>
    <property type="project" value="InterPro"/>
</dbReference>
<keyword evidence="6 7" id="KW-0472">Membrane</keyword>
<dbReference type="Gene3D" id="1.10.3720.10">
    <property type="entry name" value="MetI-like"/>
    <property type="match status" value="1"/>
</dbReference>
<dbReference type="OrthoDB" id="9804353at2"/>
<evidence type="ECO:0000256" key="5">
    <source>
        <dbReference type="ARBA" id="ARBA00022989"/>
    </source>
</evidence>
<gene>
    <name evidence="9" type="ORF">B0I26_109143</name>
</gene>
<feature type="transmembrane region" description="Helical" evidence="7">
    <location>
        <begin position="184"/>
        <end position="208"/>
    </location>
</feature>
<dbReference type="GO" id="GO:0005886">
    <property type="term" value="C:plasma membrane"/>
    <property type="evidence" value="ECO:0007669"/>
    <property type="project" value="UniProtKB-SubCell"/>
</dbReference>
<evidence type="ECO:0000259" key="8">
    <source>
        <dbReference type="PROSITE" id="PS50928"/>
    </source>
</evidence>
<proteinExistence type="inferred from homology"/>
<dbReference type="AlphaFoldDB" id="A0A327YKB3"/>
<comment type="subcellular location">
    <subcellularLocation>
        <location evidence="1 7">Cell membrane</location>
        <topology evidence="1 7">Multi-pass membrane protein</topology>
    </subcellularLocation>
</comment>
<evidence type="ECO:0000256" key="4">
    <source>
        <dbReference type="ARBA" id="ARBA00022692"/>
    </source>
</evidence>
<keyword evidence="4 7" id="KW-0812">Transmembrane</keyword>
<keyword evidence="3" id="KW-1003">Cell membrane</keyword>
<feature type="transmembrane region" description="Helical" evidence="7">
    <location>
        <begin position="100"/>
        <end position="126"/>
    </location>
</feature>
<protein>
    <submittedName>
        <fullName evidence="9">ABC-type nitrate/sulfonate/bicarbonate transport system permease component</fullName>
    </submittedName>
</protein>
<keyword evidence="5 7" id="KW-1133">Transmembrane helix</keyword>
<dbReference type="RefSeq" id="WP_111645606.1">
    <property type="nucleotide sequence ID" value="NZ_QLMH01000009.1"/>
</dbReference>
<dbReference type="EMBL" id="QLMH01000009">
    <property type="protein sequence ID" value="RAK18719.1"/>
    <property type="molecule type" value="Genomic_DNA"/>
</dbReference>
<keyword evidence="10" id="KW-1185">Reference proteome</keyword>
<dbReference type="InterPro" id="IPR000515">
    <property type="entry name" value="MetI-like"/>
</dbReference>
<dbReference type="PANTHER" id="PTHR30151">
    <property type="entry name" value="ALKANE SULFONATE ABC TRANSPORTER-RELATED, MEMBRANE SUBUNIT"/>
    <property type="match status" value="1"/>
</dbReference>
<dbReference type="Pfam" id="PF00528">
    <property type="entry name" value="BPD_transp_1"/>
    <property type="match status" value="1"/>
</dbReference>
<comment type="caution">
    <text evidence="9">The sequence shown here is derived from an EMBL/GenBank/DDBJ whole genome shotgun (WGS) entry which is preliminary data.</text>
</comment>
<evidence type="ECO:0000256" key="3">
    <source>
        <dbReference type="ARBA" id="ARBA00022475"/>
    </source>
</evidence>
<reference evidence="9 10" key="1">
    <citation type="submission" date="2018-06" db="EMBL/GenBank/DDBJ databases">
        <title>Genomic Encyclopedia of Type Strains, Phase III (KMG-III): the genomes of soil and plant-associated and newly described type strains.</title>
        <authorList>
            <person name="Whitman W."/>
        </authorList>
    </citation>
    <scope>NUCLEOTIDE SEQUENCE [LARGE SCALE GENOMIC DNA]</scope>
    <source>
        <strain evidence="9 10">CGMCC 1.8979</strain>
    </source>
</reference>
<dbReference type="PANTHER" id="PTHR30151:SF20">
    <property type="entry name" value="ABC TRANSPORTER PERMEASE PROTEIN HI_0355-RELATED"/>
    <property type="match status" value="1"/>
</dbReference>
<evidence type="ECO:0000256" key="2">
    <source>
        <dbReference type="ARBA" id="ARBA00022448"/>
    </source>
</evidence>